<dbReference type="RefSeq" id="XP_003285867.1">
    <property type="nucleotide sequence ID" value="XM_003285819.1"/>
</dbReference>
<gene>
    <name evidence="3" type="ORF">DICPUDRAFT_91590</name>
</gene>
<evidence type="ECO:0000256" key="1">
    <source>
        <dbReference type="SAM" id="MobiDB-lite"/>
    </source>
</evidence>
<reference evidence="4" key="1">
    <citation type="journal article" date="2011" name="Genome Biol.">
        <title>Comparative genomics of the social amoebae Dictyostelium discoideum and Dictyostelium purpureum.</title>
        <authorList>
            <consortium name="US DOE Joint Genome Institute (JGI-PGF)"/>
            <person name="Sucgang R."/>
            <person name="Kuo A."/>
            <person name="Tian X."/>
            <person name="Salerno W."/>
            <person name="Parikh A."/>
            <person name="Feasley C.L."/>
            <person name="Dalin E."/>
            <person name="Tu H."/>
            <person name="Huang E."/>
            <person name="Barry K."/>
            <person name="Lindquist E."/>
            <person name="Shapiro H."/>
            <person name="Bruce D."/>
            <person name="Schmutz J."/>
            <person name="Salamov A."/>
            <person name="Fey P."/>
            <person name="Gaudet P."/>
            <person name="Anjard C."/>
            <person name="Babu M.M."/>
            <person name="Basu S."/>
            <person name="Bushmanova Y."/>
            <person name="van der Wel H."/>
            <person name="Katoh-Kurasawa M."/>
            <person name="Dinh C."/>
            <person name="Coutinho P.M."/>
            <person name="Saito T."/>
            <person name="Elias M."/>
            <person name="Schaap P."/>
            <person name="Kay R.R."/>
            <person name="Henrissat B."/>
            <person name="Eichinger L."/>
            <person name="Rivero F."/>
            <person name="Putnam N.H."/>
            <person name="West C.M."/>
            <person name="Loomis W.F."/>
            <person name="Chisholm R.L."/>
            <person name="Shaulsky G."/>
            <person name="Strassmann J.E."/>
            <person name="Queller D.C."/>
            <person name="Kuspa A."/>
            <person name="Grigoriev I.V."/>
        </authorList>
    </citation>
    <scope>NUCLEOTIDE SEQUENCE [LARGE SCALE GENOMIC DNA]</scope>
    <source>
        <strain evidence="4">QSDP1</strain>
    </source>
</reference>
<dbReference type="InParanoid" id="F0ZEK9"/>
<protein>
    <submittedName>
        <fullName evidence="3">Uncharacterized protein</fullName>
    </submittedName>
</protein>
<dbReference type="AlphaFoldDB" id="F0ZEK9"/>
<dbReference type="eggNOG" id="ENOG502RFJV">
    <property type="taxonomic scope" value="Eukaryota"/>
</dbReference>
<dbReference type="OMA" id="SYTTHYN"/>
<accession>F0ZEK9</accession>
<dbReference type="FunCoup" id="F0ZEK9">
    <property type="interactions" value="743"/>
</dbReference>
<dbReference type="GeneID" id="10499496"/>
<name>F0ZEK9_DICPU</name>
<proteinExistence type="predicted"/>
<keyword evidence="2" id="KW-0732">Signal</keyword>
<sequence length="375" mass="42214">MNYFNFFQFFLNFALLLLNINLINSYTTHYNIKTILHYVDENNKFLFHDRVNRTAWDKNWNDKIGIVALDQCPHIKSILLPKENTFYCALPYNDLDIYGRKANAYSIPWSHYDDPEQKSILKNRWIKVIHKDAFVFCQYEDVGPEFEDDYSYVFGASHSVPESGYGGLAISPEVAEFLGIRRKFKPIKRKMTSYDTSPISIPYEEQSLTSSPSPSTSYNTASSQPKYPNGSDSTIDPDVLAPSSTSSSSQDSINNNSLNTTSTPSNTTPISSNTPTTTLVSTTPLPTTQPKRRLSFNGNSAGDWGDWGEGDDYSPFSSSSVIPITTEPSDGFSSDNDDIRCSWQFVDDKDVPEGPWKKIITTSPSDEVVKSFQNN</sequence>
<feature type="region of interest" description="Disordered" evidence="1">
    <location>
        <begin position="203"/>
        <end position="299"/>
    </location>
</feature>
<dbReference type="Proteomes" id="UP000001064">
    <property type="component" value="Unassembled WGS sequence"/>
</dbReference>
<dbReference type="VEuPathDB" id="AmoebaDB:DICPUDRAFT_91590"/>
<dbReference type="EMBL" id="GL870995">
    <property type="protein sequence ID" value="EGC37606.1"/>
    <property type="molecule type" value="Genomic_DNA"/>
</dbReference>
<feature type="compositionally biased region" description="Polar residues" evidence="1">
    <location>
        <begin position="224"/>
        <end position="234"/>
    </location>
</feature>
<evidence type="ECO:0000313" key="4">
    <source>
        <dbReference type="Proteomes" id="UP000001064"/>
    </source>
</evidence>
<feature type="compositionally biased region" description="Low complexity" evidence="1">
    <location>
        <begin position="243"/>
        <end position="288"/>
    </location>
</feature>
<dbReference type="OrthoDB" id="20043at2759"/>
<evidence type="ECO:0000256" key="2">
    <source>
        <dbReference type="SAM" id="SignalP"/>
    </source>
</evidence>
<feature type="signal peptide" evidence="2">
    <location>
        <begin position="1"/>
        <end position="25"/>
    </location>
</feature>
<evidence type="ECO:0000313" key="3">
    <source>
        <dbReference type="EMBL" id="EGC37606.1"/>
    </source>
</evidence>
<keyword evidence="4" id="KW-1185">Reference proteome</keyword>
<feature type="chain" id="PRO_5003263563" evidence="2">
    <location>
        <begin position="26"/>
        <end position="375"/>
    </location>
</feature>
<organism evidence="3 4">
    <name type="scientific">Dictyostelium purpureum</name>
    <name type="common">Slime mold</name>
    <dbReference type="NCBI Taxonomy" id="5786"/>
    <lineage>
        <taxon>Eukaryota</taxon>
        <taxon>Amoebozoa</taxon>
        <taxon>Evosea</taxon>
        <taxon>Eumycetozoa</taxon>
        <taxon>Dictyostelia</taxon>
        <taxon>Dictyosteliales</taxon>
        <taxon>Dictyosteliaceae</taxon>
        <taxon>Dictyostelium</taxon>
    </lineage>
</organism>
<dbReference type="KEGG" id="dpp:DICPUDRAFT_91590"/>
<feature type="compositionally biased region" description="Low complexity" evidence="1">
    <location>
        <begin position="207"/>
        <end position="223"/>
    </location>
</feature>